<gene>
    <name evidence="2" type="ORF">FUA23_14830</name>
</gene>
<dbReference type="Proteomes" id="UP000321907">
    <property type="component" value="Unassembled WGS sequence"/>
</dbReference>
<sequence length="439" mass="48181">MNRLFTLALLALLAITLSGCIEETCNERRSVSSFEPVTTTSGEWRNNSTFGCFAPQPVCNTSGFYVYGDYLFMVEQNEGLHIYDNSDSDNPRPITFMDAPGGQGIAVRNDILYINQYTDLVAFSLDNPEKPELVGRTEDVFEPYSVFAQVLPDGDFVIDWIPTGERRTIDCDNFNFSQNVFWEDDVAWGANVEAVRADFSNSAFANTSTGSPSPDVVGQGGSLARFTISNGTLYAVDDSRLKVFDLSDAENPVYADQVNLGWGIETIFPYEDKLFIGSTTGMHIYDASNPTAPEHLSTFEHVLSCDPVVVANDLAYVTLWGGRDCGSVGDQLEIIDVSDARNPRSLQITPMSSSHGLGVAEGKLFLCAQWEGLKVFDLTDEGLLGEQLSVIDNINARDVIVLPANNELIVLGYASDGVQQYDYTDQGQLTPTSRINLCD</sequence>
<dbReference type="EMBL" id="VOXD01000023">
    <property type="protein sequence ID" value="TXF88409.1"/>
    <property type="molecule type" value="Genomic_DNA"/>
</dbReference>
<dbReference type="Pfam" id="PF08309">
    <property type="entry name" value="LVIVD"/>
    <property type="match status" value="1"/>
</dbReference>
<dbReference type="PROSITE" id="PS51257">
    <property type="entry name" value="PROKAR_LIPOPROTEIN"/>
    <property type="match status" value="1"/>
</dbReference>
<comment type="caution">
    <text evidence="2">The sequence shown here is derived from an EMBL/GenBank/DDBJ whole genome shotgun (WGS) entry which is preliminary data.</text>
</comment>
<accession>A0A5C7FLZ3</accession>
<name>A0A5C7FLZ3_9BACT</name>
<dbReference type="AlphaFoldDB" id="A0A5C7FLZ3"/>
<proteinExistence type="predicted"/>
<dbReference type="RefSeq" id="WP_147931538.1">
    <property type="nucleotide sequence ID" value="NZ_VOXD01000023.1"/>
</dbReference>
<reference evidence="2 3" key="1">
    <citation type="submission" date="2019-08" db="EMBL/GenBank/DDBJ databases">
        <title>Lewinella sp. strain SSH13 Genome sequencing and assembly.</title>
        <authorList>
            <person name="Kim I."/>
        </authorList>
    </citation>
    <scope>NUCLEOTIDE SEQUENCE [LARGE SCALE GENOMIC DNA]</scope>
    <source>
        <strain evidence="2 3">SSH13</strain>
    </source>
</reference>
<evidence type="ECO:0000256" key="1">
    <source>
        <dbReference type="SAM" id="SignalP"/>
    </source>
</evidence>
<evidence type="ECO:0000313" key="3">
    <source>
        <dbReference type="Proteomes" id="UP000321907"/>
    </source>
</evidence>
<keyword evidence="3" id="KW-1185">Reference proteome</keyword>
<keyword evidence="1" id="KW-0732">Signal</keyword>
<protein>
    <recommendedName>
        <fullName evidence="4">LVIVD repeat-containing protein</fullName>
    </recommendedName>
</protein>
<evidence type="ECO:0008006" key="4">
    <source>
        <dbReference type="Google" id="ProtNLM"/>
    </source>
</evidence>
<organism evidence="2 3">
    <name type="scientific">Neolewinella aurantiaca</name>
    <dbReference type="NCBI Taxonomy" id="2602767"/>
    <lineage>
        <taxon>Bacteria</taxon>
        <taxon>Pseudomonadati</taxon>
        <taxon>Bacteroidota</taxon>
        <taxon>Saprospiria</taxon>
        <taxon>Saprospirales</taxon>
        <taxon>Lewinellaceae</taxon>
        <taxon>Neolewinella</taxon>
    </lineage>
</organism>
<dbReference type="OrthoDB" id="1521841at2"/>
<dbReference type="SUPFAM" id="SSF63829">
    <property type="entry name" value="Calcium-dependent phosphotriesterase"/>
    <property type="match status" value="1"/>
</dbReference>
<feature type="signal peptide" evidence="1">
    <location>
        <begin position="1"/>
        <end position="21"/>
    </location>
</feature>
<evidence type="ECO:0000313" key="2">
    <source>
        <dbReference type="EMBL" id="TXF88409.1"/>
    </source>
</evidence>
<feature type="chain" id="PRO_5022933592" description="LVIVD repeat-containing protein" evidence="1">
    <location>
        <begin position="22"/>
        <end position="439"/>
    </location>
</feature>
<dbReference type="InterPro" id="IPR013211">
    <property type="entry name" value="LVIVD"/>
</dbReference>